<dbReference type="EMBL" id="JASSZA010000007">
    <property type="protein sequence ID" value="KAK2107077.1"/>
    <property type="molecule type" value="Genomic_DNA"/>
</dbReference>
<evidence type="ECO:0000313" key="2">
    <source>
        <dbReference type="Proteomes" id="UP001266305"/>
    </source>
</evidence>
<accession>A0ABQ9VFF6</accession>
<gene>
    <name evidence="1" type="ORF">P7K49_016591</name>
</gene>
<proteinExistence type="predicted"/>
<reference evidence="1 2" key="1">
    <citation type="submission" date="2023-05" db="EMBL/GenBank/DDBJ databases">
        <title>B98-5 Cell Line De Novo Hybrid Assembly: An Optical Mapping Approach.</title>
        <authorList>
            <person name="Kananen K."/>
            <person name="Auerbach J.A."/>
            <person name="Kautto E."/>
            <person name="Blachly J.S."/>
        </authorList>
    </citation>
    <scope>NUCLEOTIDE SEQUENCE [LARGE SCALE GENOMIC DNA]</scope>
    <source>
        <strain evidence="1">B95-8</strain>
        <tissue evidence="1">Cell line</tissue>
    </source>
</reference>
<name>A0ABQ9VFF6_SAGOE</name>
<comment type="caution">
    <text evidence="1">The sequence shown here is derived from an EMBL/GenBank/DDBJ whole genome shotgun (WGS) entry which is preliminary data.</text>
</comment>
<organism evidence="1 2">
    <name type="scientific">Saguinus oedipus</name>
    <name type="common">Cotton-top tamarin</name>
    <name type="synonym">Oedipomidas oedipus</name>
    <dbReference type="NCBI Taxonomy" id="9490"/>
    <lineage>
        <taxon>Eukaryota</taxon>
        <taxon>Metazoa</taxon>
        <taxon>Chordata</taxon>
        <taxon>Craniata</taxon>
        <taxon>Vertebrata</taxon>
        <taxon>Euteleostomi</taxon>
        <taxon>Mammalia</taxon>
        <taxon>Eutheria</taxon>
        <taxon>Euarchontoglires</taxon>
        <taxon>Primates</taxon>
        <taxon>Haplorrhini</taxon>
        <taxon>Platyrrhini</taxon>
        <taxon>Cebidae</taxon>
        <taxon>Callitrichinae</taxon>
        <taxon>Saguinus</taxon>
    </lineage>
</organism>
<keyword evidence="2" id="KW-1185">Reference proteome</keyword>
<dbReference type="Proteomes" id="UP001266305">
    <property type="component" value="Unassembled WGS sequence"/>
</dbReference>
<evidence type="ECO:0000313" key="1">
    <source>
        <dbReference type="EMBL" id="KAK2107077.1"/>
    </source>
</evidence>
<protein>
    <submittedName>
        <fullName evidence="1">Uncharacterized protein</fullName>
    </submittedName>
</protein>
<sequence>MRMTEACLTTCFMVSKLRDKHRNPADEHLSLIIKVDSPALEKQLNLWSRAYHFSFRIKPFHPQLQGCPLQEQKHAKITESCQTEKLATWWGPTSHSKEMNHKASGLRRIAVERYPLRQKDTAVMSTSLHKTC</sequence>